<dbReference type="Gene3D" id="3.40.50.720">
    <property type="entry name" value="NAD(P)-binding Rossmann-like Domain"/>
    <property type="match status" value="1"/>
</dbReference>
<proteinExistence type="predicted"/>
<sequence length="229" mass="25128">MKKTQAPKTIAVFGGSNGVGRKFVKQALELGHQLRVLIRPASKSKALEHHPNLTTIYGDALDRSAVLTTIQNASVIFLSIGPGSFSSMGNYPTSKAQRTINEAVNELPEGQIKRMILVSVVGIGSSFEDTPACIQFSGNWIVPKLLDDKRAAEDALKEFCSFKNIEWTALRPAMLNNCKLTRKYHASESTKITMLNAMIGRADVAYFALEEIIEQNLWANTPVTLTCSL</sequence>
<dbReference type="InterPro" id="IPR036291">
    <property type="entry name" value="NAD(P)-bd_dom_sf"/>
</dbReference>
<evidence type="ECO:0000313" key="2">
    <source>
        <dbReference type="EMBL" id="CAG8488691.1"/>
    </source>
</evidence>
<dbReference type="PANTHER" id="PTHR15020">
    <property type="entry name" value="FLAVIN REDUCTASE-RELATED"/>
    <property type="match status" value="1"/>
</dbReference>
<evidence type="ECO:0000313" key="3">
    <source>
        <dbReference type="Proteomes" id="UP000789508"/>
    </source>
</evidence>
<dbReference type="EMBL" id="CAJVPS010000474">
    <property type="protein sequence ID" value="CAG8488691.1"/>
    <property type="molecule type" value="Genomic_DNA"/>
</dbReference>
<keyword evidence="3" id="KW-1185">Reference proteome</keyword>
<dbReference type="PANTHER" id="PTHR15020:SF50">
    <property type="entry name" value="UPF0659 PROTEIN YMR090W"/>
    <property type="match status" value="1"/>
</dbReference>
<comment type="caution">
    <text evidence="2">The sequence shown here is derived from an EMBL/GenBank/DDBJ whole genome shotgun (WGS) entry which is preliminary data.</text>
</comment>
<name>A0A9N8ZCS0_9GLOM</name>
<accession>A0A9N8ZCS0</accession>
<dbReference type="SUPFAM" id="SSF51735">
    <property type="entry name" value="NAD(P)-binding Rossmann-fold domains"/>
    <property type="match status" value="1"/>
</dbReference>
<dbReference type="AlphaFoldDB" id="A0A9N8ZCS0"/>
<organism evidence="2 3">
    <name type="scientific">Ambispora leptoticha</name>
    <dbReference type="NCBI Taxonomy" id="144679"/>
    <lineage>
        <taxon>Eukaryota</taxon>
        <taxon>Fungi</taxon>
        <taxon>Fungi incertae sedis</taxon>
        <taxon>Mucoromycota</taxon>
        <taxon>Glomeromycotina</taxon>
        <taxon>Glomeromycetes</taxon>
        <taxon>Archaeosporales</taxon>
        <taxon>Ambisporaceae</taxon>
        <taxon>Ambispora</taxon>
    </lineage>
</organism>
<gene>
    <name evidence="2" type="ORF">ALEPTO_LOCUS2866</name>
</gene>
<dbReference type="Proteomes" id="UP000789508">
    <property type="component" value="Unassembled WGS sequence"/>
</dbReference>
<feature type="domain" description="NAD(P)-binding" evidence="1">
    <location>
        <begin position="14"/>
        <end position="212"/>
    </location>
</feature>
<dbReference type="InterPro" id="IPR016040">
    <property type="entry name" value="NAD(P)-bd_dom"/>
</dbReference>
<dbReference type="OrthoDB" id="10254221at2759"/>
<evidence type="ECO:0000259" key="1">
    <source>
        <dbReference type="Pfam" id="PF13460"/>
    </source>
</evidence>
<dbReference type="Pfam" id="PF13460">
    <property type="entry name" value="NAD_binding_10"/>
    <property type="match status" value="1"/>
</dbReference>
<reference evidence="2" key="1">
    <citation type="submission" date="2021-06" db="EMBL/GenBank/DDBJ databases">
        <authorList>
            <person name="Kallberg Y."/>
            <person name="Tangrot J."/>
            <person name="Rosling A."/>
        </authorList>
    </citation>
    <scope>NUCLEOTIDE SEQUENCE</scope>
    <source>
        <strain evidence="2">FL130A</strain>
    </source>
</reference>
<protein>
    <submittedName>
        <fullName evidence="2">7287_t:CDS:1</fullName>
    </submittedName>
</protein>